<evidence type="ECO:0000313" key="2">
    <source>
        <dbReference type="EMBL" id="SUB96786.1"/>
    </source>
</evidence>
<dbReference type="PANTHER" id="PTHR42883:SF2">
    <property type="entry name" value="THYMIDYLYLTRANSFERASE"/>
    <property type="match status" value="1"/>
</dbReference>
<sequence length="248" mass="28016">MKTIIVAAGYATRLYPLTENFPKPLLKIGDNTILGRLLDDVDRIDGLSGHVIVTNHKFAVAFEEWRATTHYRKPITIVDDGTLTNDTRLGAVNDLLLAIDRCGIDEDIMVLAADNILEFSLQGFVDFFKEKDSSVIMCHYEPSIERLQRTGVITVDADMRVIEMQEKPRVPVSHWAVPPFYIYRKEDLPLIRDSINCGCGCDAPGNLAHYLVDKTTVHAWQMPGRRVDIGSLDSLQEARERYEVQKKG</sequence>
<dbReference type="AlphaFoldDB" id="A0AAQ1UPD5"/>
<dbReference type="InterPro" id="IPR029044">
    <property type="entry name" value="Nucleotide-diphossugar_trans"/>
</dbReference>
<dbReference type="EMBL" id="UGTJ01000002">
    <property type="protein sequence ID" value="SUB96786.1"/>
    <property type="molecule type" value="Genomic_DNA"/>
</dbReference>
<keyword evidence="2" id="KW-0808">Transferase</keyword>
<dbReference type="SUPFAM" id="SSF53448">
    <property type="entry name" value="Nucleotide-diphospho-sugar transferases"/>
    <property type="match status" value="1"/>
</dbReference>
<proteinExistence type="predicted"/>
<dbReference type="CDD" id="cd04181">
    <property type="entry name" value="NTP_transferase"/>
    <property type="match status" value="1"/>
</dbReference>
<name>A0AAQ1UPD5_9BACT</name>
<dbReference type="InterPro" id="IPR005835">
    <property type="entry name" value="NTP_transferase_dom"/>
</dbReference>
<dbReference type="EC" id="2.7.7.24" evidence="2"/>
<gene>
    <name evidence="2" type="primary">rmlA</name>
    <name evidence="2" type="ORF">NCTC13063_02562</name>
</gene>
<feature type="domain" description="Nucleotidyl transferase" evidence="1">
    <location>
        <begin position="2"/>
        <end position="243"/>
    </location>
</feature>
<dbReference type="Gene3D" id="3.90.550.10">
    <property type="entry name" value="Spore Coat Polysaccharide Biosynthesis Protein SpsA, Chain A"/>
    <property type="match status" value="1"/>
</dbReference>
<dbReference type="Proteomes" id="UP000255283">
    <property type="component" value="Unassembled WGS sequence"/>
</dbReference>
<dbReference type="PANTHER" id="PTHR42883">
    <property type="entry name" value="GLUCOSE-1-PHOSPHATE THYMIDYLTRANSFERASE"/>
    <property type="match status" value="1"/>
</dbReference>
<organism evidence="2 3">
    <name type="scientific">Segatella buccae</name>
    <dbReference type="NCBI Taxonomy" id="28126"/>
    <lineage>
        <taxon>Bacteria</taxon>
        <taxon>Pseudomonadati</taxon>
        <taxon>Bacteroidota</taxon>
        <taxon>Bacteroidia</taxon>
        <taxon>Bacteroidales</taxon>
        <taxon>Prevotellaceae</taxon>
        <taxon>Segatella</taxon>
    </lineage>
</organism>
<accession>A0AAQ1UPD5</accession>
<protein>
    <submittedName>
        <fullName evidence="2">Glucose-1-phosphate thymidylyltransferase</fullName>
        <ecNumber evidence="2">2.7.7.24</ecNumber>
    </submittedName>
</protein>
<dbReference type="Pfam" id="PF00483">
    <property type="entry name" value="NTP_transferase"/>
    <property type="match status" value="1"/>
</dbReference>
<dbReference type="RefSeq" id="WP_115154395.1">
    <property type="nucleotide sequence ID" value="NZ_DBFWLE010000012.1"/>
</dbReference>
<evidence type="ECO:0000313" key="3">
    <source>
        <dbReference type="Proteomes" id="UP000255283"/>
    </source>
</evidence>
<reference evidence="2 3" key="1">
    <citation type="submission" date="2018-06" db="EMBL/GenBank/DDBJ databases">
        <authorList>
            <consortium name="Pathogen Informatics"/>
            <person name="Doyle S."/>
        </authorList>
    </citation>
    <scope>NUCLEOTIDE SEQUENCE [LARGE SCALE GENOMIC DNA]</scope>
    <source>
        <strain evidence="2 3">NCTC13063</strain>
    </source>
</reference>
<dbReference type="GO" id="GO:0008879">
    <property type="term" value="F:glucose-1-phosphate thymidylyltransferase activity"/>
    <property type="evidence" value="ECO:0007669"/>
    <property type="project" value="UniProtKB-EC"/>
</dbReference>
<comment type="caution">
    <text evidence="2">The sequence shown here is derived from an EMBL/GenBank/DDBJ whole genome shotgun (WGS) entry which is preliminary data.</text>
</comment>
<keyword evidence="2" id="KW-0548">Nucleotidyltransferase</keyword>
<evidence type="ECO:0000259" key="1">
    <source>
        <dbReference type="Pfam" id="PF00483"/>
    </source>
</evidence>